<dbReference type="InterPro" id="IPR029058">
    <property type="entry name" value="AB_hydrolase_fold"/>
</dbReference>
<dbReference type="Proteomes" id="UP000440694">
    <property type="component" value="Unassembled WGS sequence"/>
</dbReference>
<reference evidence="4 5" key="1">
    <citation type="submission" date="2019-11" db="EMBL/GenBank/DDBJ databases">
        <title>Identification of a novel strain.</title>
        <authorList>
            <person name="Xu Q."/>
            <person name="Wang G."/>
        </authorList>
    </citation>
    <scope>NUCLEOTIDE SEQUENCE [LARGE SCALE GENOMIC DNA]</scope>
    <source>
        <strain evidence="5">xq</strain>
    </source>
</reference>
<evidence type="ECO:0000313" key="5">
    <source>
        <dbReference type="Proteomes" id="UP000440694"/>
    </source>
</evidence>
<evidence type="ECO:0000256" key="3">
    <source>
        <dbReference type="ARBA" id="ARBA00023098"/>
    </source>
</evidence>
<dbReference type="AlphaFoldDB" id="A0A6I3KEW0"/>
<dbReference type="EMBL" id="WMBQ01000001">
    <property type="protein sequence ID" value="MTD94095.1"/>
    <property type="molecule type" value="Genomic_DNA"/>
</dbReference>
<dbReference type="GO" id="GO:0016042">
    <property type="term" value="P:lipid catabolic process"/>
    <property type="evidence" value="ECO:0007669"/>
    <property type="project" value="UniProtKB-KW"/>
</dbReference>
<proteinExistence type="predicted"/>
<name>A0A6I3KEW0_9HYPH</name>
<keyword evidence="5" id="KW-1185">Reference proteome</keyword>
<comment type="caution">
    <text evidence="4">The sequence shown here is derived from an EMBL/GenBank/DDBJ whole genome shotgun (WGS) entry which is preliminary data.</text>
</comment>
<keyword evidence="1" id="KW-0378">Hydrolase</keyword>
<dbReference type="Gene3D" id="3.40.50.1820">
    <property type="entry name" value="alpha/beta hydrolase"/>
    <property type="match status" value="1"/>
</dbReference>
<dbReference type="GO" id="GO:0003847">
    <property type="term" value="F:1-alkyl-2-acetylglycerophosphocholine esterase activity"/>
    <property type="evidence" value="ECO:0007669"/>
    <property type="project" value="TreeGrafter"/>
</dbReference>
<gene>
    <name evidence="4" type="ORF">GIW81_07055</name>
</gene>
<accession>A0A6I3KEW0</accession>
<evidence type="ECO:0000256" key="1">
    <source>
        <dbReference type="ARBA" id="ARBA00022801"/>
    </source>
</evidence>
<evidence type="ECO:0000256" key="2">
    <source>
        <dbReference type="ARBA" id="ARBA00022963"/>
    </source>
</evidence>
<evidence type="ECO:0000313" key="4">
    <source>
        <dbReference type="EMBL" id="MTD94095.1"/>
    </source>
</evidence>
<dbReference type="SUPFAM" id="SSF53474">
    <property type="entry name" value="alpha/beta-Hydrolases"/>
    <property type="match status" value="1"/>
</dbReference>
<keyword evidence="3" id="KW-0443">Lipid metabolism</keyword>
<organism evidence="4 5">
    <name type="scientific">Hyphomicrobium album</name>
    <dbReference type="NCBI Taxonomy" id="2665159"/>
    <lineage>
        <taxon>Bacteria</taxon>
        <taxon>Pseudomonadati</taxon>
        <taxon>Pseudomonadota</taxon>
        <taxon>Alphaproteobacteria</taxon>
        <taxon>Hyphomicrobiales</taxon>
        <taxon>Hyphomicrobiaceae</taxon>
        <taxon>Hyphomicrobium</taxon>
    </lineage>
</organism>
<protein>
    <recommendedName>
        <fullName evidence="6">Dienelactone hydrolase</fullName>
    </recommendedName>
</protein>
<dbReference type="PANTHER" id="PTHR10272">
    <property type="entry name" value="PLATELET-ACTIVATING FACTOR ACETYLHYDROLASE"/>
    <property type="match status" value="1"/>
</dbReference>
<keyword evidence="2" id="KW-0442">Lipid degradation</keyword>
<sequence length="347" mass="38354">MHWQAASFSTTGPHALGTTGLRLRTRAEEGRCTTLQVRLWYPIDQTEPTRARALAQFLYRLRHFRLAPAWHGAEPTRELGRLPLITYVHDIGGRHEANSHLLADLASHGFVLAAIHDPFGRRISQYSLRRSEPSTSDGEQRSLAHGVKTASVLLDALEELEQGDRTVWGNCIDLKNVGIMGYALGGAVAAEATHSDKRYVAAANLAGPISARLVTVPYLAMLPDFQSAHPTSSLPAPINAREALHYRRARHQARLPQGHVIQIEGTRKEHFGGSIGSASIVPGTQQPVDPPKHARTIVEAYTAAFFGTYLQNHKHPLMYVRHSPYSEVRFLPPSTPRRIDWPPGATQ</sequence>
<evidence type="ECO:0008006" key="6">
    <source>
        <dbReference type="Google" id="ProtNLM"/>
    </source>
</evidence>
<dbReference type="PANTHER" id="PTHR10272:SF0">
    <property type="entry name" value="PLATELET-ACTIVATING FACTOR ACETYLHYDROLASE"/>
    <property type="match status" value="1"/>
</dbReference>